<protein>
    <submittedName>
        <fullName evidence="2">Uncharacterized protein</fullName>
    </submittedName>
</protein>
<feature type="transmembrane region" description="Helical" evidence="1">
    <location>
        <begin position="267"/>
        <end position="289"/>
    </location>
</feature>
<reference evidence="2" key="1">
    <citation type="submission" date="2017-04" db="EMBL/GenBank/DDBJ databases">
        <title>Unexpected and diverse lifestyles within the genus Limnohabitans.</title>
        <authorList>
            <person name="Kasalicky V."/>
            <person name="Mehrshad M."/>
            <person name="Andrei S.-A."/>
            <person name="Salcher M."/>
            <person name="Kratochvilova H."/>
            <person name="Simek K."/>
            <person name="Ghai R."/>
        </authorList>
    </citation>
    <scope>NUCLEOTIDE SEQUENCE [LARGE SCALE GENOMIC DNA]</scope>
    <source>
        <strain evidence="2">II-D5</strain>
    </source>
</reference>
<proteinExistence type="predicted"/>
<keyword evidence="1" id="KW-0472">Membrane</keyword>
<keyword evidence="3" id="KW-1185">Reference proteome</keyword>
<name>A0A2T7UGI4_9BURK</name>
<evidence type="ECO:0000256" key="1">
    <source>
        <dbReference type="SAM" id="Phobius"/>
    </source>
</evidence>
<dbReference type="Pfam" id="PF05987">
    <property type="entry name" value="DUF898"/>
    <property type="match status" value="1"/>
</dbReference>
<evidence type="ECO:0000313" key="2">
    <source>
        <dbReference type="EMBL" id="PVE43701.1"/>
    </source>
</evidence>
<dbReference type="OrthoDB" id="9765721at2"/>
<dbReference type="Proteomes" id="UP000037507">
    <property type="component" value="Unassembled WGS sequence"/>
</dbReference>
<feature type="transmembrane region" description="Helical" evidence="1">
    <location>
        <begin position="21"/>
        <end position="39"/>
    </location>
</feature>
<comment type="caution">
    <text evidence="2">The sequence shown here is derived from an EMBL/GenBank/DDBJ whole genome shotgun (WGS) entry which is preliminary data.</text>
</comment>
<dbReference type="STRING" id="1293045.H663_00470"/>
<feature type="transmembrane region" description="Helical" evidence="1">
    <location>
        <begin position="217"/>
        <end position="241"/>
    </location>
</feature>
<feature type="transmembrane region" description="Helical" evidence="1">
    <location>
        <begin position="188"/>
        <end position="211"/>
    </location>
</feature>
<accession>A0A2T7UGI4</accession>
<dbReference type="InterPro" id="IPR010295">
    <property type="entry name" value="DUF898"/>
</dbReference>
<keyword evidence="1" id="KW-1133">Transmembrane helix</keyword>
<gene>
    <name evidence="2" type="ORF">H663_006525</name>
</gene>
<keyword evidence="1" id="KW-0812">Transmembrane</keyword>
<evidence type="ECO:0000313" key="3">
    <source>
        <dbReference type="Proteomes" id="UP000037507"/>
    </source>
</evidence>
<organism evidence="2 3">
    <name type="scientific">Limnohabitans planktonicus II-D5</name>
    <dbReference type="NCBI Taxonomy" id="1293045"/>
    <lineage>
        <taxon>Bacteria</taxon>
        <taxon>Pseudomonadati</taxon>
        <taxon>Pseudomonadota</taxon>
        <taxon>Betaproteobacteria</taxon>
        <taxon>Burkholderiales</taxon>
        <taxon>Comamonadaceae</taxon>
        <taxon>Limnohabitans</taxon>
    </lineage>
</organism>
<dbReference type="AlphaFoldDB" id="A0A2T7UGI4"/>
<sequence length="338" mass="37199">MSDSKSYPLSFTGRGSEYFKIWIVNILLSIVTVGIYSAWAKVRTQRWFYGHTVLDGQPFTYLATPMQLLKGRLIALAVMVVYALSSHFMPALAVAIMVALFIATPWLVVAGLRFNARMSAYRGIRFDFTGGVKEAAMVYVLLPLLLPFTLGLILPYMSYRQVRFVIAHTRFGDTAAQYQGQHKQFWRVYLIALAMLLVPVALIGVGAWSVVSNPVLGASLVGVAVVLFYGAMLMIGGYVMARIGNLYFNPSSLGAVGFESRLRARSLIWIFVSNVFLMAITLGLFYPWARVRLARYRAAQLTVQSAQALDIFTGSRLQAPGATGSEMADALAVGTGFL</sequence>
<feature type="transmembrane region" description="Helical" evidence="1">
    <location>
        <begin position="91"/>
        <end position="116"/>
    </location>
</feature>
<feature type="transmembrane region" description="Helical" evidence="1">
    <location>
        <begin position="136"/>
        <end position="156"/>
    </location>
</feature>
<dbReference type="EMBL" id="LFYT02000005">
    <property type="protein sequence ID" value="PVE43701.1"/>
    <property type="molecule type" value="Genomic_DNA"/>
</dbReference>